<evidence type="ECO:0000259" key="2">
    <source>
        <dbReference type="PROSITE" id="PS50157"/>
    </source>
</evidence>
<dbReference type="AlphaFoldDB" id="A0AAN7SLU8"/>
<dbReference type="SUPFAM" id="SSF54060">
    <property type="entry name" value="His-Me finger endonucleases"/>
    <property type="match status" value="1"/>
</dbReference>
<keyword evidence="1" id="KW-0479">Metal-binding</keyword>
<evidence type="ECO:0000313" key="4">
    <source>
        <dbReference type="Proteomes" id="UP001353858"/>
    </source>
</evidence>
<dbReference type="InterPro" id="IPR012337">
    <property type="entry name" value="RNaseH-like_sf"/>
</dbReference>
<dbReference type="GO" id="GO:0071897">
    <property type="term" value="P:DNA biosynthetic process"/>
    <property type="evidence" value="ECO:0007669"/>
    <property type="project" value="UniProtKB-ARBA"/>
</dbReference>
<organism evidence="3 4">
    <name type="scientific">Aquatica leii</name>
    <dbReference type="NCBI Taxonomy" id="1421715"/>
    <lineage>
        <taxon>Eukaryota</taxon>
        <taxon>Metazoa</taxon>
        <taxon>Ecdysozoa</taxon>
        <taxon>Arthropoda</taxon>
        <taxon>Hexapoda</taxon>
        <taxon>Insecta</taxon>
        <taxon>Pterygota</taxon>
        <taxon>Neoptera</taxon>
        <taxon>Endopterygota</taxon>
        <taxon>Coleoptera</taxon>
        <taxon>Polyphaga</taxon>
        <taxon>Elateriformia</taxon>
        <taxon>Elateroidea</taxon>
        <taxon>Lampyridae</taxon>
        <taxon>Luciolinae</taxon>
        <taxon>Aquatica</taxon>
    </lineage>
</organism>
<dbReference type="GO" id="GO:0042575">
    <property type="term" value="C:DNA polymerase complex"/>
    <property type="evidence" value="ECO:0007669"/>
    <property type="project" value="UniProtKB-ARBA"/>
</dbReference>
<protein>
    <recommendedName>
        <fullName evidence="2">C2H2-type domain-containing protein</fullName>
    </recommendedName>
</protein>
<dbReference type="EMBL" id="JARPUR010000006">
    <property type="protein sequence ID" value="KAK4874648.1"/>
    <property type="molecule type" value="Genomic_DNA"/>
</dbReference>
<keyword evidence="4" id="KW-1185">Reference proteome</keyword>
<dbReference type="InterPro" id="IPR043502">
    <property type="entry name" value="DNA/RNA_pol_sf"/>
</dbReference>
<dbReference type="SUPFAM" id="SSF56672">
    <property type="entry name" value="DNA/RNA polymerases"/>
    <property type="match status" value="1"/>
</dbReference>
<proteinExistence type="predicted"/>
<dbReference type="PANTHER" id="PTHR31511:SF12">
    <property type="entry name" value="RHO TERMINATION FACTOR N-TERMINAL DOMAIN-CONTAINING PROTEIN"/>
    <property type="match status" value="1"/>
</dbReference>
<dbReference type="PROSITE" id="PS50157">
    <property type="entry name" value="ZINC_FINGER_C2H2_2"/>
    <property type="match status" value="1"/>
</dbReference>
<comment type="caution">
    <text evidence="3">The sequence shown here is derived from an EMBL/GenBank/DDBJ whole genome shotgun (WGS) entry which is preliminary data.</text>
</comment>
<dbReference type="PANTHER" id="PTHR31511">
    <property type="entry name" value="PROTEIN CBG23764"/>
    <property type="match status" value="1"/>
</dbReference>
<evidence type="ECO:0000313" key="3">
    <source>
        <dbReference type="EMBL" id="KAK4874648.1"/>
    </source>
</evidence>
<keyword evidence="1" id="KW-0862">Zinc</keyword>
<sequence>MDTVSKLCKRYLTVTRVYFENIKTLNEINNLKAYINSAIQIVRKAIKNKIHKENILESPFSIETSLAYFKFYRLKLRQLKKVLVIKSGKGLSTNLKRTKCKVIWEDVESCFNNRIRTGFISNLTIKDPLTFLKKSFKCFNIKIKKCLKESLLKVNVILSANFIKPQTGKVDLKTFCTKNNVIDRTTNLKRWYQVHVFDKLATKLEEFAEKDSGWALHELLGLKVNVNKYDPLKVGYSTFVSVPNYIKTKHAVVNVKNDDPYCFLWSVVSALYPAKINSNRPSSYPHFYNVLNCNDIKFPITIKGIKTFEKLNKLSINLFCLENKKILPCSLSSIVETNVRVINLLMLPLNSKPQVDVNDVSEEPLLFHFTWIKNLSALLSKQLSTRNHKIFICERCLNYFRTRDMLEKHKTYCIHSNTCCVRLPKPSEKYLSFKNYRYQEKVPFVIYADLECILEKCNDANSNLLNTKSKSYQKHIPFSIAYYLKCSYDNTLSKFCTYRGIDCIDWFVRELKNIVDMSHEQLNIIVPMGKLNHQQHQSFLICKVCHICKQPFNDDQVRVRDHNHQTGMFRGAAHQSCNLNYKDEHCIPVVFHNMSGYDAHFIIKKLFTLFEGNVKLLPINKEKYISFTKSIPNTNISLRFIDSFRFMSQSLNHLSSNLLDDQKKITKFYCNSLEEFRLLNKKGIFPYDYVDSWKKLEETCLPRKEDFYSQLNDENISDEDYAHAVNVWKVFGIQNIGEYSDLYLKTDVLLLADVFETFRETCLKTYTLDPLHYYTAPGLTFDAMLKTTNISLELLTDIDMVMFVEKGIRGGVSQCSNRYAKANNKYMRNDTDSTKDSIYLMYFDVNNLYGAAMSQYLPYGNFEFMENFDVQEILNTPDDFVVGYIVECDLAYPIQLHNLHSDLPLAPEHMVPPTSKAKLTKLLLTLFPKERYVVHYRNLKMYLRLGMQLKKVHRVLKFHQSPWLKQYIDLNTKLRQQSKNDFEKDFYKLMINAIYGKCMENVRKHRDIRLVTKWDGQWGVRSLISKPNFHSSVVFDEDMVIIEMNKLEICMNKPIYVGFSILDISKIFLYEFHYDYVIKTFGENVKLLYTDTDSLIYSFKNINIYEYIKQDSHRFDTSDYDNNNIYQIQLKNKKLPGLMKDENNGKIMLEFVGLRSKMYSYIVDDNFSKKLVKKSKGSKKSSIKSITFEDYKQCLFDNKIFEADQRLIKSKQHNVFSVKQSKIVLSPYDDKRMLSFDSTDTRPWGYLYQPFGGD</sequence>
<accession>A0AAN7SLU8</accession>
<dbReference type="Gene3D" id="3.90.1600.10">
    <property type="entry name" value="Palm domain of DNA polymerase"/>
    <property type="match status" value="1"/>
</dbReference>
<name>A0AAN7SLU8_9COLE</name>
<dbReference type="SUPFAM" id="SSF53098">
    <property type="entry name" value="Ribonuclease H-like"/>
    <property type="match status" value="1"/>
</dbReference>
<gene>
    <name evidence="3" type="ORF">RN001_014008</name>
</gene>
<dbReference type="GO" id="GO:0008270">
    <property type="term" value="F:zinc ion binding"/>
    <property type="evidence" value="ECO:0007669"/>
    <property type="project" value="UniProtKB-KW"/>
</dbReference>
<dbReference type="InterPro" id="IPR013087">
    <property type="entry name" value="Znf_C2H2_type"/>
</dbReference>
<dbReference type="Proteomes" id="UP001353858">
    <property type="component" value="Unassembled WGS sequence"/>
</dbReference>
<dbReference type="InterPro" id="IPR023211">
    <property type="entry name" value="DNA_pol_palm_dom_sf"/>
</dbReference>
<evidence type="ECO:0000256" key="1">
    <source>
        <dbReference type="PROSITE-ProRule" id="PRU00042"/>
    </source>
</evidence>
<reference evidence="4" key="1">
    <citation type="submission" date="2023-01" db="EMBL/GenBank/DDBJ databases">
        <title>Key to firefly adult light organ development and bioluminescence: homeobox transcription factors regulate luciferase expression and transportation to peroxisome.</title>
        <authorList>
            <person name="Fu X."/>
        </authorList>
    </citation>
    <scope>NUCLEOTIDE SEQUENCE [LARGE SCALE GENOMIC DNA]</scope>
</reference>
<dbReference type="PROSITE" id="PS00028">
    <property type="entry name" value="ZINC_FINGER_C2H2_1"/>
    <property type="match status" value="1"/>
</dbReference>
<feature type="domain" description="C2H2-type" evidence="2">
    <location>
        <begin position="391"/>
        <end position="417"/>
    </location>
</feature>
<keyword evidence="1" id="KW-0863">Zinc-finger</keyword>
<dbReference type="InterPro" id="IPR044925">
    <property type="entry name" value="His-Me_finger_sf"/>
</dbReference>
<dbReference type="Gene3D" id="3.30.60.60">
    <property type="entry name" value="N-acetyl transferase-like"/>
    <property type="match status" value="1"/>
</dbReference>